<reference evidence="1 2" key="1">
    <citation type="journal article" date="2018" name="Front. Plant Sci.">
        <title>Red Clover (Trifolium pratense) and Zigzag Clover (T. medium) - A Picture of Genomic Similarities and Differences.</title>
        <authorList>
            <person name="Dluhosova J."/>
            <person name="Istvanek J."/>
            <person name="Nedelnik J."/>
            <person name="Repkova J."/>
        </authorList>
    </citation>
    <scope>NUCLEOTIDE SEQUENCE [LARGE SCALE GENOMIC DNA]</scope>
    <source>
        <strain evidence="2">cv. 10/8</strain>
        <tissue evidence="1">Leaf</tissue>
    </source>
</reference>
<protein>
    <submittedName>
        <fullName evidence="1">Uncharacterized protein</fullName>
    </submittedName>
</protein>
<dbReference type="AlphaFoldDB" id="A0A392S8Z5"/>
<organism evidence="1 2">
    <name type="scientific">Trifolium medium</name>
    <dbReference type="NCBI Taxonomy" id="97028"/>
    <lineage>
        <taxon>Eukaryota</taxon>
        <taxon>Viridiplantae</taxon>
        <taxon>Streptophyta</taxon>
        <taxon>Embryophyta</taxon>
        <taxon>Tracheophyta</taxon>
        <taxon>Spermatophyta</taxon>
        <taxon>Magnoliopsida</taxon>
        <taxon>eudicotyledons</taxon>
        <taxon>Gunneridae</taxon>
        <taxon>Pentapetalae</taxon>
        <taxon>rosids</taxon>
        <taxon>fabids</taxon>
        <taxon>Fabales</taxon>
        <taxon>Fabaceae</taxon>
        <taxon>Papilionoideae</taxon>
        <taxon>50 kb inversion clade</taxon>
        <taxon>NPAAA clade</taxon>
        <taxon>Hologalegina</taxon>
        <taxon>IRL clade</taxon>
        <taxon>Trifolieae</taxon>
        <taxon>Trifolium</taxon>
    </lineage>
</organism>
<feature type="non-terminal residue" evidence="1">
    <location>
        <position position="45"/>
    </location>
</feature>
<accession>A0A392S8Z5</accession>
<keyword evidence="2" id="KW-1185">Reference proteome</keyword>
<sequence length="45" mass="5038">MSLGPGGPENSSPVMYTPPVSGSLSLLRYFNFHFNFKPSFEMQLQ</sequence>
<dbReference type="Proteomes" id="UP000265520">
    <property type="component" value="Unassembled WGS sequence"/>
</dbReference>
<name>A0A392S8Z5_9FABA</name>
<dbReference type="EMBL" id="LXQA010342522">
    <property type="protein sequence ID" value="MCI45318.1"/>
    <property type="molecule type" value="Genomic_DNA"/>
</dbReference>
<comment type="caution">
    <text evidence="1">The sequence shown here is derived from an EMBL/GenBank/DDBJ whole genome shotgun (WGS) entry which is preliminary data.</text>
</comment>
<evidence type="ECO:0000313" key="1">
    <source>
        <dbReference type="EMBL" id="MCI45318.1"/>
    </source>
</evidence>
<proteinExistence type="predicted"/>
<evidence type="ECO:0000313" key="2">
    <source>
        <dbReference type="Proteomes" id="UP000265520"/>
    </source>
</evidence>